<evidence type="ECO:0000256" key="12">
    <source>
        <dbReference type="ARBA" id="ARBA00048659"/>
    </source>
</evidence>
<dbReference type="GO" id="GO:0051082">
    <property type="term" value="F:unfolded protein binding"/>
    <property type="evidence" value="ECO:0007669"/>
    <property type="project" value="TreeGrafter"/>
</dbReference>
<evidence type="ECO:0000256" key="4">
    <source>
        <dbReference type="ARBA" id="ARBA00022679"/>
    </source>
</evidence>
<dbReference type="GO" id="GO:0004674">
    <property type="term" value="F:protein serine/threonine kinase activity"/>
    <property type="evidence" value="ECO:0007669"/>
    <property type="project" value="UniProtKB-KW"/>
</dbReference>
<dbReference type="SMART" id="SM00580">
    <property type="entry name" value="PUG"/>
    <property type="match status" value="1"/>
</dbReference>
<feature type="compositionally biased region" description="Basic residues" evidence="14">
    <location>
        <begin position="650"/>
        <end position="661"/>
    </location>
</feature>
<dbReference type="Gene3D" id="3.30.200.20">
    <property type="entry name" value="Phosphorylase Kinase, domain 1"/>
    <property type="match status" value="1"/>
</dbReference>
<keyword evidence="19" id="KW-1185">Reference proteome</keyword>
<dbReference type="InterPro" id="IPR008271">
    <property type="entry name" value="Ser/Thr_kinase_AS"/>
</dbReference>
<name>A0AAQ3RC87_9PEZI</name>
<dbReference type="EMBL" id="CP138590">
    <property type="protein sequence ID" value="WPH03705.1"/>
    <property type="molecule type" value="Genomic_DNA"/>
</dbReference>
<comment type="catalytic activity">
    <reaction evidence="13">
        <text>L-seryl-[protein] + ATP = O-phospho-L-seryl-[protein] + ADP + H(+)</text>
        <dbReference type="Rhea" id="RHEA:17989"/>
        <dbReference type="Rhea" id="RHEA-COMP:9863"/>
        <dbReference type="Rhea" id="RHEA-COMP:11604"/>
        <dbReference type="ChEBI" id="CHEBI:15378"/>
        <dbReference type="ChEBI" id="CHEBI:29999"/>
        <dbReference type="ChEBI" id="CHEBI:30616"/>
        <dbReference type="ChEBI" id="CHEBI:83421"/>
        <dbReference type="ChEBI" id="CHEBI:456216"/>
        <dbReference type="EC" id="2.7.11.1"/>
    </reaction>
    <physiologicalReaction direction="left-to-right" evidence="13">
        <dbReference type="Rhea" id="RHEA:17990"/>
    </physiologicalReaction>
</comment>
<gene>
    <name evidence="18" type="ORF">R9X50_00658800</name>
</gene>
<evidence type="ECO:0000313" key="19">
    <source>
        <dbReference type="Proteomes" id="UP001303373"/>
    </source>
</evidence>
<dbReference type="SUPFAM" id="SSF50998">
    <property type="entry name" value="Quinoprotein alcohol dehydrogenase-like"/>
    <property type="match status" value="1"/>
</dbReference>
<dbReference type="GO" id="GO:1990604">
    <property type="term" value="C:IRE1-TRAF2-ASK1 complex"/>
    <property type="evidence" value="ECO:0007669"/>
    <property type="project" value="TreeGrafter"/>
</dbReference>
<feature type="chain" id="PRO_5042884449" description="non-specific serine/threonine protein kinase" evidence="15">
    <location>
        <begin position="26"/>
        <end position="1168"/>
    </location>
</feature>
<evidence type="ECO:0000256" key="8">
    <source>
        <dbReference type="ARBA" id="ARBA00022777"/>
    </source>
</evidence>
<dbReference type="InterPro" id="IPR000719">
    <property type="entry name" value="Prot_kinase_dom"/>
</dbReference>
<dbReference type="GO" id="GO:0005524">
    <property type="term" value="F:ATP binding"/>
    <property type="evidence" value="ECO:0007669"/>
    <property type="project" value="UniProtKB-KW"/>
</dbReference>
<evidence type="ECO:0000256" key="11">
    <source>
        <dbReference type="ARBA" id="ARBA00023136"/>
    </source>
</evidence>
<evidence type="ECO:0000256" key="14">
    <source>
        <dbReference type="SAM" id="MobiDB-lite"/>
    </source>
</evidence>
<feature type="region of interest" description="Disordered" evidence="14">
    <location>
        <begin position="587"/>
        <end position="674"/>
    </location>
</feature>
<keyword evidence="4" id="KW-0808">Transferase</keyword>
<dbReference type="GO" id="GO:0004521">
    <property type="term" value="F:RNA endonuclease activity"/>
    <property type="evidence" value="ECO:0007669"/>
    <property type="project" value="InterPro"/>
</dbReference>
<proteinExistence type="predicted"/>
<keyword evidence="10" id="KW-1133">Transmembrane helix</keyword>
<dbReference type="InterPro" id="IPR038357">
    <property type="entry name" value="KEN_sf"/>
</dbReference>
<dbReference type="PROSITE" id="PS51392">
    <property type="entry name" value="KEN"/>
    <property type="match status" value="1"/>
</dbReference>
<feature type="compositionally biased region" description="Polar residues" evidence="14">
    <location>
        <begin position="604"/>
        <end position="621"/>
    </location>
</feature>
<evidence type="ECO:0000256" key="15">
    <source>
        <dbReference type="SAM" id="SignalP"/>
    </source>
</evidence>
<evidence type="ECO:0000256" key="5">
    <source>
        <dbReference type="ARBA" id="ARBA00022692"/>
    </source>
</evidence>
<dbReference type="InterPro" id="IPR011047">
    <property type="entry name" value="Quinoprotein_ADH-like_sf"/>
</dbReference>
<dbReference type="Gene3D" id="1.20.1440.180">
    <property type="entry name" value="KEN domain"/>
    <property type="match status" value="1"/>
</dbReference>
<evidence type="ECO:0000256" key="3">
    <source>
        <dbReference type="ARBA" id="ARBA00022527"/>
    </source>
</evidence>
<dbReference type="InterPro" id="IPR018391">
    <property type="entry name" value="PQQ_b-propeller_rpt"/>
</dbReference>
<dbReference type="PANTHER" id="PTHR13954">
    <property type="entry name" value="IRE1-RELATED"/>
    <property type="match status" value="1"/>
</dbReference>
<keyword evidence="9" id="KW-0067">ATP-binding</keyword>
<feature type="compositionally biased region" description="Low complexity" evidence="14">
    <location>
        <begin position="94"/>
        <end position="106"/>
    </location>
</feature>
<accession>A0AAQ3RC87</accession>
<dbReference type="GO" id="GO:0036498">
    <property type="term" value="P:IRE1-mediated unfolded protein response"/>
    <property type="evidence" value="ECO:0007669"/>
    <property type="project" value="UniProtKB-ARBA"/>
</dbReference>
<dbReference type="Pfam" id="PF00069">
    <property type="entry name" value="Pkinase"/>
    <property type="match status" value="1"/>
</dbReference>
<dbReference type="InterPro" id="IPR010513">
    <property type="entry name" value="KEN_dom"/>
</dbReference>
<evidence type="ECO:0000256" key="7">
    <source>
        <dbReference type="ARBA" id="ARBA00022741"/>
    </source>
</evidence>
<comment type="catalytic activity">
    <reaction evidence="12">
        <text>L-threonyl-[protein] + ATP = O-phospho-L-threonyl-[protein] + ADP + H(+)</text>
        <dbReference type="Rhea" id="RHEA:46608"/>
        <dbReference type="Rhea" id="RHEA-COMP:11060"/>
        <dbReference type="Rhea" id="RHEA-COMP:11605"/>
        <dbReference type="ChEBI" id="CHEBI:15378"/>
        <dbReference type="ChEBI" id="CHEBI:30013"/>
        <dbReference type="ChEBI" id="CHEBI:30616"/>
        <dbReference type="ChEBI" id="CHEBI:61977"/>
        <dbReference type="ChEBI" id="CHEBI:456216"/>
        <dbReference type="EC" id="2.7.11.1"/>
    </reaction>
    <physiologicalReaction direction="left-to-right" evidence="12">
        <dbReference type="Rhea" id="RHEA:46609"/>
    </physiologicalReaction>
</comment>
<protein>
    <recommendedName>
        <fullName evidence="2">non-specific serine/threonine protein kinase</fullName>
        <ecNumber evidence="2">2.7.11.1</ecNumber>
    </recommendedName>
</protein>
<feature type="region of interest" description="Disordered" evidence="14">
    <location>
        <begin position="911"/>
        <end position="935"/>
    </location>
</feature>
<reference evidence="18 19" key="1">
    <citation type="submission" date="2023-11" db="EMBL/GenBank/DDBJ databases">
        <title>An acidophilic fungus is an integral part of prey digestion in a carnivorous sundew plant.</title>
        <authorList>
            <person name="Tsai I.J."/>
        </authorList>
    </citation>
    <scope>NUCLEOTIDE SEQUENCE [LARGE SCALE GENOMIC DNA]</scope>
    <source>
        <strain evidence="18">169a</strain>
    </source>
</reference>
<evidence type="ECO:0000259" key="16">
    <source>
        <dbReference type="PROSITE" id="PS50011"/>
    </source>
</evidence>
<sequence length="1168" mass="130654">MQPRKSPLGVRDILLWSLCLTLAAALQQQPHHGPAYPSKAADKLSVADRYHAKDSLHAPLNGKRKYRDTHVDNARTTPLNERALATLSPADQNAAVRAPPAPRSSATGGLSSRLPARSLQDWKVEDIILLATVDGKLHARDRNTGASRWQFETDQPMVETVYHPHNKSLDENGLEMEDGMWIVEPSQDGAIYLYVPGSVGMQYTGLTVRYLEGESPYATDVAPYVVFTADKKTTLYTVDAATGNIMKQFSSAGSITNTDMSCRRVNPLESLDEEECESIGTLMLGRTEYTVAIQDRETGEPISTIRYFEWGPNERDKDLKTAYIKSMDEKYVYTRYDGTIFGIDRNRAASTNKAIYRDKLSAPVARIFDVMRPAEDTSSDPTLVILPQPVGPIPNEMDLEDDISQRIYVNCTSSGSWYALSEINYPAVTDGAVNAKLYGSDLFGSMDMPISQLNRDKFAGLHQLATPNQRSPNLGIGGADYPSIEAPPPENPIKEIEPSPQPIKTSWGLPSTTVLLITILVVLIVAVFQRRDQLQIKYHAGKLQLEIDTSQIEVKETLPEPVELEVPTTPKIRDGEPAVETVFPYLPKEDSVEETPEPAAETIIKSSTEPTADATQEMLSNNDDDEAPLVPVETNDPSGEEEAPKGTPVKGKHKRGKRGGRKQKEKEQAQAEAKALKTTKVVEFKLDPKIEEVRRPAEVISVAASESPQVSGSLQINSLVINTDRVIGQGSCGTSVFEGSFEGRDVAVKRMLSQYYELASQEVSFLQQSDDHPNVVRYFCQQKDDHFLYIAVELCQASLFEVWEAEKARTEARQTQLRTLKMSIQQDVPRALEQLAAGLYHLHNLRIIHRDIKPQNILVAFPKRNQNSGPRLVISDFGLGKNLPENVSTLIDPTGNAGTSGWKAPELISQPRETNSQHSQQNNSHNGSEISQGGPSGVKRAADIFSLGCLFFWVLTDGAHPFEDENGWQQLRELNIKRDHKKMDVLERWSDAYEPMQLITSMLEHQPENRPTALQVLNHPFFWSPEKRLAFLCDVSDHFEREPRGVFDDGYAGDSYHLCLLEDRAPEVIGKTADFLGKLDRQFVDTLGKQRKYSGNRLLDLLRALRNKKNHYEDMPPEIKRRVGPLAGGYLNYWCHRFPRLLMSCYEVVHEADVQNNDRFKGYFVMGA</sequence>
<organism evidence="18 19">
    <name type="scientific">Acrodontium crateriforme</name>
    <dbReference type="NCBI Taxonomy" id="150365"/>
    <lineage>
        <taxon>Eukaryota</taxon>
        <taxon>Fungi</taxon>
        <taxon>Dikarya</taxon>
        <taxon>Ascomycota</taxon>
        <taxon>Pezizomycotina</taxon>
        <taxon>Dothideomycetes</taxon>
        <taxon>Dothideomycetidae</taxon>
        <taxon>Mycosphaerellales</taxon>
        <taxon>Teratosphaeriaceae</taxon>
        <taxon>Acrodontium</taxon>
    </lineage>
</organism>
<dbReference type="FunFam" id="3.30.200.20:FF:000077">
    <property type="entry name" value="Putative Serine/threonine-protein kinase/endoribonuclease IRE1"/>
    <property type="match status" value="1"/>
</dbReference>
<dbReference type="Gene3D" id="1.10.510.10">
    <property type="entry name" value="Transferase(Phosphotransferase) domain 1"/>
    <property type="match status" value="1"/>
</dbReference>
<evidence type="ECO:0000256" key="10">
    <source>
        <dbReference type="ARBA" id="ARBA00022989"/>
    </source>
</evidence>
<comment type="subcellular location">
    <subcellularLocation>
        <location evidence="1">Membrane</location>
        <topology evidence="1">Single-pass type I membrane protein</topology>
    </subcellularLocation>
</comment>
<evidence type="ECO:0000259" key="17">
    <source>
        <dbReference type="PROSITE" id="PS51392"/>
    </source>
</evidence>
<dbReference type="GO" id="GO:0006397">
    <property type="term" value="P:mRNA processing"/>
    <property type="evidence" value="ECO:0007669"/>
    <property type="project" value="InterPro"/>
</dbReference>
<feature type="compositionally biased region" description="Low complexity" evidence="14">
    <location>
        <begin position="916"/>
        <end position="926"/>
    </location>
</feature>
<evidence type="ECO:0000256" key="6">
    <source>
        <dbReference type="ARBA" id="ARBA00022729"/>
    </source>
</evidence>
<keyword evidence="7" id="KW-0547">Nucleotide-binding</keyword>
<dbReference type="Gene3D" id="2.130.10.10">
    <property type="entry name" value="YVTN repeat-like/Quinoprotein amine dehydrogenase"/>
    <property type="match status" value="1"/>
</dbReference>
<keyword evidence="6 15" id="KW-0732">Signal</keyword>
<dbReference type="PROSITE" id="PS00108">
    <property type="entry name" value="PROTEIN_KINASE_ST"/>
    <property type="match status" value="1"/>
</dbReference>
<dbReference type="EC" id="2.7.11.1" evidence="2"/>
<keyword evidence="5" id="KW-0812">Transmembrane</keyword>
<evidence type="ECO:0000256" key="9">
    <source>
        <dbReference type="ARBA" id="ARBA00022840"/>
    </source>
</evidence>
<dbReference type="InterPro" id="IPR011009">
    <property type="entry name" value="Kinase-like_dom_sf"/>
</dbReference>
<dbReference type="Pfam" id="PF06479">
    <property type="entry name" value="Ribonuc_2-5A"/>
    <property type="match status" value="1"/>
</dbReference>
<keyword evidence="3" id="KW-0723">Serine/threonine-protein kinase</keyword>
<evidence type="ECO:0000256" key="2">
    <source>
        <dbReference type="ARBA" id="ARBA00012513"/>
    </source>
</evidence>
<dbReference type="GO" id="GO:0070059">
    <property type="term" value="P:intrinsic apoptotic signaling pathway in response to endoplasmic reticulum stress"/>
    <property type="evidence" value="ECO:0007669"/>
    <property type="project" value="TreeGrafter"/>
</dbReference>
<feature type="domain" description="Protein kinase" evidence="16">
    <location>
        <begin position="721"/>
        <end position="1022"/>
    </location>
</feature>
<keyword evidence="11" id="KW-0472">Membrane</keyword>
<dbReference type="SMART" id="SM00564">
    <property type="entry name" value="PQQ"/>
    <property type="match status" value="2"/>
</dbReference>
<feature type="domain" description="KEN" evidence="17">
    <location>
        <begin position="1025"/>
        <end position="1166"/>
    </location>
</feature>
<dbReference type="SMART" id="SM00220">
    <property type="entry name" value="S_TKc"/>
    <property type="match status" value="1"/>
</dbReference>
<keyword evidence="8 18" id="KW-0418">Kinase</keyword>
<feature type="region of interest" description="Disordered" evidence="14">
    <location>
        <begin position="87"/>
        <end position="112"/>
    </location>
</feature>
<dbReference type="InterPro" id="IPR015943">
    <property type="entry name" value="WD40/YVTN_repeat-like_dom_sf"/>
</dbReference>
<dbReference type="AlphaFoldDB" id="A0AAQ3RC87"/>
<feature type="signal peptide" evidence="15">
    <location>
        <begin position="1"/>
        <end position="25"/>
    </location>
</feature>
<dbReference type="Proteomes" id="UP001303373">
    <property type="component" value="Chromosome 11"/>
</dbReference>
<evidence type="ECO:0000313" key="18">
    <source>
        <dbReference type="EMBL" id="WPH03705.1"/>
    </source>
</evidence>
<dbReference type="PANTHER" id="PTHR13954:SF6">
    <property type="entry name" value="NON-SPECIFIC SERINE_THREONINE PROTEIN KINASE"/>
    <property type="match status" value="1"/>
</dbReference>
<dbReference type="CDD" id="cd09769">
    <property type="entry name" value="Luminal_IRE1"/>
    <property type="match status" value="1"/>
</dbReference>
<dbReference type="PROSITE" id="PS50011">
    <property type="entry name" value="PROTEIN_KINASE_DOM"/>
    <property type="match status" value="1"/>
</dbReference>
<evidence type="ECO:0000256" key="13">
    <source>
        <dbReference type="ARBA" id="ARBA00048977"/>
    </source>
</evidence>
<dbReference type="SUPFAM" id="SSF56112">
    <property type="entry name" value="Protein kinase-like (PK-like)"/>
    <property type="match status" value="1"/>
</dbReference>
<evidence type="ECO:0000256" key="1">
    <source>
        <dbReference type="ARBA" id="ARBA00004479"/>
    </source>
</evidence>
<dbReference type="InterPro" id="IPR045133">
    <property type="entry name" value="IRE1/2-like"/>
</dbReference>